<dbReference type="GO" id="GO:0008422">
    <property type="term" value="F:beta-glucosidase activity"/>
    <property type="evidence" value="ECO:0007669"/>
    <property type="project" value="UniProtKB-EC"/>
</dbReference>
<dbReference type="EC" id="3.2.1.21" evidence="5"/>
<comment type="catalytic activity">
    <reaction evidence="11">
        <text>a beta-D-xylosyl-(1&lt;-&gt;1')-N-acylsphing-4-enine + cholesterol = cholesteryl 3-beta-D-xyloside + an N-acylsphing-4-enine</text>
        <dbReference type="Rhea" id="RHEA:70239"/>
        <dbReference type="ChEBI" id="CHEBI:16113"/>
        <dbReference type="ChEBI" id="CHEBI:52639"/>
        <dbReference type="ChEBI" id="CHEBI:189067"/>
        <dbReference type="ChEBI" id="CHEBI:189068"/>
    </reaction>
    <physiologicalReaction direction="left-to-right" evidence="11">
        <dbReference type="Rhea" id="RHEA:70240"/>
    </physiologicalReaction>
    <physiologicalReaction direction="right-to-left" evidence="11">
        <dbReference type="Rhea" id="RHEA:70241"/>
    </physiologicalReaction>
</comment>
<evidence type="ECO:0000256" key="8">
    <source>
        <dbReference type="ARBA" id="ARBA00033698"/>
    </source>
</evidence>
<comment type="catalytic activity">
    <reaction evidence="8">
        <text>a beta-D-galactosyl-(1&lt;-&gt;1')-N-acylsphing-4-enine + H2O = an N-acylsphing-4-enine + D-galactose</text>
        <dbReference type="Rhea" id="RHEA:14297"/>
        <dbReference type="ChEBI" id="CHEBI:4139"/>
        <dbReference type="ChEBI" id="CHEBI:15377"/>
        <dbReference type="ChEBI" id="CHEBI:18390"/>
        <dbReference type="ChEBI" id="CHEBI:52639"/>
        <dbReference type="EC" id="3.2.1.46"/>
    </reaction>
    <physiologicalReaction direction="left-to-right" evidence="8">
        <dbReference type="Rhea" id="RHEA:14298"/>
    </physiologicalReaction>
</comment>
<evidence type="ECO:0000256" key="17">
    <source>
        <dbReference type="ARBA" id="ARBA00081896"/>
    </source>
</evidence>
<evidence type="ECO:0000256" key="11">
    <source>
        <dbReference type="ARBA" id="ARBA00051414"/>
    </source>
</evidence>
<dbReference type="EC" id="3.2.1.45" evidence="4"/>
<evidence type="ECO:0000256" key="13">
    <source>
        <dbReference type="ARBA" id="ARBA00052085"/>
    </source>
</evidence>
<comment type="catalytic activity">
    <reaction evidence="10">
        <text>beta-D-galactosyl-(1&lt;-&gt;1')-N-octadecanoylsphing-4-enine + H2O = N-octadecanoylsphing-4-enine + D-galactose</text>
        <dbReference type="Rhea" id="RHEA:59292"/>
        <dbReference type="ChEBI" id="CHEBI:4139"/>
        <dbReference type="ChEBI" id="CHEBI:15377"/>
        <dbReference type="ChEBI" id="CHEBI:72961"/>
        <dbReference type="ChEBI" id="CHEBI:84720"/>
    </reaction>
    <physiologicalReaction direction="left-to-right" evidence="10">
        <dbReference type="Rhea" id="RHEA:59293"/>
    </physiologicalReaction>
</comment>
<proteinExistence type="inferred from homology"/>
<dbReference type="STRING" id="137246.A0A401SWS6"/>
<evidence type="ECO:0000256" key="4">
    <source>
        <dbReference type="ARBA" id="ARBA00012658"/>
    </source>
</evidence>
<dbReference type="PRINTS" id="PR00131">
    <property type="entry name" value="GLHYDRLASE1"/>
</dbReference>
<evidence type="ECO:0000256" key="6">
    <source>
        <dbReference type="ARBA" id="ARBA00022801"/>
    </source>
</evidence>
<keyword evidence="7" id="KW-0326">Glycosidase</keyword>
<evidence type="ECO:0000256" key="10">
    <source>
        <dbReference type="ARBA" id="ARBA00050809"/>
    </source>
</evidence>
<evidence type="ECO:0000256" key="20">
    <source>
        <dbReference type="SAM" id="Phobius"/>
    </source>
</evidence>
<comment type="similarity">
    <text evidence="14">Belongs to the glycosyl hydrolase 1 family. Klotho subfamily.</text>
</comment>
<dbReference type="InterPro" id="IPR001360">
    <property type="entry name" value="Glyco_hydro_1"/>
</dbReference>
<comment type="catalytic activity">
    <reaction evidence="12">
        <text>beta-D-glucosyl-(1&lt;-&gt;1)-N-octadecanoylsphing-4-enine + H2O = N-octadecanoylsphing-4-enine + D-glucose</text>
        <dbReference type="Rhea" id="RHEA:59284"/>
        <dbReference type="ChEBI" id="CHEBI:4167"/>
        <dbReference type="ChEBI" id="CHEBI:15377"/>
        <dbReference type="ChEBI" id="CHEBI:72961"/>
        <dbReference type="ChEBI" id="CHEBI:84719"/>
    </reaction>
    <physiologicalReaction direction="left-to-right" evidence="12">
        <dbReference type="Rhea" id="RHEA:59285"/>
    </physiologicalReaction>
</comment>
<gene>
    <name evidence="21" type="ORF">chiPu_0013283</name>
</gene>
<dbReference type="GO" id="GO:0016052">
    <property type="term" value="P:carbohydrate catabolic process"/>
    <property type="evidence" value="ECO:0007669"/>
    <property type="project" value="UniProtKB-ARBA"/>
</dbReference>
<dbReference type="Proteomes" id="UP000287033">
    <property type="component" value="Unassembled WGS sequence"/>
</dbReference>
<feature type="transmembrane region" description="Helical" evidence="20">
    <location>
        <begin position="480"/>
        <end position="501"/>
    </location>
</feature>
<dbReference type="PANTHER" id="PTHR10353">
    <property type="entry name" value="GLYCOSYL HYDROLASE"/>
    <property type="match status" value="1"/>
</dbReference>
<evidence type="ECO:0000313" key="22">
    <source>
        <dbReference type="Proteomes" id="UP000287033"/>
    </source>
</evidence>
<keyword evidence="20" id="KW-1133">Transmembrane helix</keyword>
<keyword evidence="20" id="KW-0812">Transmembrane</keyword>
<dbReference type="AlphaFoldDB" id="A0A401SWS6"/>
<feature type="active site" description="Nucleophile" evidence="19">
    <location>
        <position position="349"/>
    </location>
</feature>
<evidence type="ECO:0000256" key="15">
    <source>
        <dbReference type="ARBA" id="ARBA00068094"/>
    </source>
</evidence>
<dbReference type="Gene3D" id="3.20.20.80">
    <property type="entry name" value="Glycosidases"/>
    <property type="match status" value="1"/>
</dbReference>
<keyword evidence="22" id="KW-1185">Reference proteome</keyword>
<name>A0A401SWS6_CHIPU</name>
<sequence>GLSIWDVFTRMKGKVHSNETGDSSCESYYRFKEDIALLKELKVNHYRFSISWPRILPTGIKAERINDKGIMHYNEIINTLLESNIQPVVTLYHGDLPQVLQDRFGGWQNSSLIDFFNDYASLCFEKFGDRVKHWITFNNPWSTAVEGYELGQHAPGVKLKGIGAYRAGHNIIKAHAKAWHTYDKLWRNHQKGLVGISITSEWGEPVDITNQKDVEAAERYIQFKLGWFANPIFNGDYPQVMKDCIGRKSSQESLSNSRLPAFTPQEKHFIKDTSDFFGLGHFTTRYITHKSYHYSKGPSYFTDQDLAELVDPEWPDPGSEWLYAVPWGFRRILNYIKSRYGNPRIYVTENGVSEKHQCTELCDKWRMQYMNNYVNEILKAIKDGVKVKGYISWSLLDKFEWDEGYSERFGLYYIDFKSKNKRRYPKASVQYYKKMISSNGFPNQREIESWKRKAAETCSITNALLAADPLVNHMEMVTEIVVPTVFTLCILLSAILLMFLLRTQ</sequence>
<dbReference type="PROSITE" id="PS00572">
    <property type="entry name" value="GLYCOSYL_HYDROL_F1_1"/>
    <property type="match status" value="1"/>
</dbReference>
<accession>A0A401SWS6</accession>
<dbReference type="OMA" id="HGSNDFY"/>
<dbReference type="GO" id="GO:0004348">
    <property type="term" value="F:glucosylceramidase activity"/>
    <property type="evidence" value="ECO:0007669"/>
    <property type="project" value="UniProtKB-EC"/>
</dbReference>
<evidence type="ECO:0000256" key="2">
    <source>
        <dbReference type="ARBA" id="ARBA00001013"/>
    </source>
</evidence>
<evidence type="ECO:0000256" key="3">
    <source>
        <dbReference type="ARBA" id="ARBA00012657"/>
    </source>
</evidence>
<dbReference type="EC" id="3.2.1.46" evidence="3"/>
<dbReference type="InterPro" id="IPR018120">
    <property type="entry name" value="Glyco_hydro_1_AS"/>
</dbReference>
<comment type="catalytic activity">
    <reaction evidence="1">
        <text>Hydrolysis of terminal, non-reducing beta-D-glucosyl residues with release of beta-D-glucose.</text>
        <dbReference type="EC" id="3.2.1.21"/>
    </reaction>
</comment>
<dbReference type="Pfam" id="PF00232">
    <property type="entry name" value="Glyco_hydro_1"/>
    <property type="match status" value="1"/>
</dbReference>
<comment type="catalytic activity">
    <reaction evidence="9">
        <text>beta-D-galactosyl-(1&lt;-&gt;1)-sphing-4-enine + H2O = sphing-4-enine + D-galactose</text>
        <dbReference type="Rhea" id="RHEA:43908"/>
        <dbReference type="ChEBI" id="CHEBI:4139"/>
        <dbReference type="ChEBI" id="CHEBI:15377"/>
        <dbReference type="ChEBI" id="CHEBI:57756"/>
        <dbReference type="ChEBI" id="CHEBI:57934"/>
    </reaction>
    <physiologicalReaction direction="left-to-right" evidence="9">
        <dbReference type="Rhea" id="RHEA:43909"/>
    </physiologicalReaction>
</comment>
<dbReference type="FunFam" id="3.20.20.80:FF:000011">
    <property type="entry name" value="Cytosolic beta-glucosidase"/>
    <property type="match status" value="1"/>
</dbReference>
<dbReference type="InterPro" id="IPR017853">
    <property type="entry name" value="GH"/>
</dbReference>
<protein>
    <recommendedName>
        <fullName evidence="15">Cytosolic beta-glucosidase</fullName>
        <ecNumber evidence="5">3.2.1.21</ecNumber>
        <ecNumber evidence="4">3.2.1.45</ecNumber>
        <ecNumber evidence="3">3.2.1.46</ecNumber>
    </recommendedName>
    <alternativeName>
        <fullName evidence="16">Cytosolic galactosylceramidase</fullName>
    </alternativeName>
    <alternativeName>
        <fullName evidence="18">Cytosolic glucosylceramidase</fullName>
    </alternativeName>
    <alternativeName>
        <fullName evidence="17">Cytosolic glycosylceramidase</fullName>
    </alternativeName>
</protein>
<evidence type="ECO:0000256" key="19">
    <source>
        <dbReference type="PROSITE-ProRule" id="PRU10055"/>
    </source>
</evidence>
<comment type="catalytic activity">
    <reaction evidence="13">
        <text>beta-D-glucosyl-(1&lt;-&gt;1)-sphing-4-enine + H2O = sphing-4-enine + D-glucose</text>
        <dbReference type="Rhea" id="RHEA:59288"/>
        <dbReference type="ChEBI" id="CHEBI:4167"/>
        <dbReference type="ChEBI" id="CHEBI:15377"/>
        <dbReference type="ChEBI" id="CHEBI:57756"/>
        <dbReference type="ChEBI" id="CHEBI:83992"/>
    </reaction>
    <physiologicalReaction direction="left-to-right" evidence="13">
        <dbReference type="Rhea" id="RHEA:59289"/>
    </physiologicalReaction>
</comment>
<dbReference type="SUPFAM" id="SSF51445">
    <property type="entry name" value="(Trans)glycosidases"/>
    <property type="match status" value="1"/>
</dbReference>
<keyword evidence="6" id="KW-0378">Hydrolase</keyword>
<reference evidence="21 22" key="1">
    <citation type="journal article" date="2018" name="Nat. Ecol. Evol.">
        <title>Shark genomes provide insights into elasmobranch evolution and the origin of vertebrates.</title>
        <authorList>
            <person name="Hara Y"/>
            <person name="Yamaguchi K"/>
            <person name="Onimaru K"/>
            <person name="Kadota M"/>
            <person name="Koyanagi M"/>
            <person name="Keeley SD"/>
            <person name="Tatsumi K"/>
            <person name="Tanaka K"/>
            <person name="Motone F"/>
            <person name="Kageyama Y"/>
            <person name="Nozu R"/>
            <person name="Adachi N"/>
            <person name="Nishimura O"/>
            <person name="Nakagawa R"/>
            <person name="Tanegashima C"/>
            <person name="Kiyatake I"/>
            <person name="Matsumoto R"/>
            <person name="Murakumo K"/>
            <person name="Nishida K"/>
            <person name="Terakita A"/>
            <person name="Kuratani S"/>
            <person name="Sato K"/>
            <person name="Hyodo S Kuraku.S."/>
        </authorList>
    </citation>
    <scope>NUCLEOTIDE SEQUENCE [LARGE SCALE GENOMIC DNA]</scope>
</reference>
<feature type="non-terminal residue" evidence="21">
    <location>
        <position position="1"/>
    </location>
</feature>
<dbReference type="GO" id="GO:0004336">
    <property type="term" value="F:galactosylceramidase activity"/>
    <property type="evidence" value="ECO:0007669"/>
    <property type="project" value="UniProtKB-EC"/>
</dbReference>
<evidence type="ECO:0000256" key="18">
    <source>
        <dbReference type="ARBA" id="ARBA00083229"/>
    </source>
</evidence>
<dbReference type="EMBL" id="BEZZ01000632">
    <property type="protein sequence ID" value="GCC34806.1"/>
    <property type="molecule type" value="Genomic_DNA"/>
</dbReference>
<organism evidence="21 22">
    <name type="scientific">Chiloscyllium punctatum</name>
    <name type="common">Brownbanded bambooshark</name>
    <name type="synonym">Hemiscyllium punctatum</name>
    <dbReference type="NCBI Taxonomy" id="137246"/>
    <lineage>
        <taxon>Eukaryota</taxon>
        <taxon>Metazoa</taxon>
        <taxon>Chordata</taxon>
        <taxon>Craniata</taxon>
        <taxon>Vertebrata</taxon>
        <taxon>Chondrichthyes</taxon>
        <taxon>Elasmobranchii</taxon>
        <taxon>Galeomorphii</taxon>
        <taxon>Galeoidea</taxon>
        <taxon>Orectolobiformes</taxon>
        <taxon>Hemiscylliidae</taxon>
        <taxon>Chiloscyllium</taxon>
    </lineage>
</organism>
<comment type="catalytic activity">
    <reaction evidence="2">
        <text>a beta-D-glucosyl-(1&lt;-&gt;1')-N-acylsphing-4-enine + H2O = an N-acylsphing-4-enine + D-glucose</text>
        <dbReference type="Rhea" id="RHEA:13269"/>
        <dbReference type="ChEBI" id="CHEBI:4167"/>
        <dbReference type="ChEBI" id="CHEBI:15377"/>
        <dbReference type="ChEBI" id="CHEBI:22801"/>
        <dbReference type="ChEBI" id="CHEBI:52639"/>
        <dbReference type="EC" id="3.2.1.45"/>
    </reaction>
    <physiologicalReaction direction="left-to-right" evidence="2">
        <dbReference type="Rhea" id="RHEA:13270"/>
    </physiologicalReaction>
</comment>
<dbReference type="PANTHER" id="PTHR10353:SF336">
    <property type="entry name" value="LACTASE-LIKE PROTEIN"/>
    <property type="match status" value="1"/>
</dbReference>
<evidence type="ECO:0000256" key="14">
    <source>
        <dbReference type="ARBA" id="ARBA00060858"/>
    </source>
</evidence>
<dbReference type="OrthoDB" id="65569at2759"/>
<evidence type="ECO:0000313" key="21">
    <source>
        <dbReference type="EMBL" id="GCC34806.1"/>
    </source>
</evidence>
<evidence type="ECO:0000256" key="16">
    <source>
        <dbReference type="ARBA" id="ARBA00079026"/>
    </source>
</evidence>
<evidence type="ECO:0000256" key="9">
    <source>
        <dbReference type="ARBA" id="ARBA00048813"/>
    </source>
</evidence>
<evidence type="ECO:0000256" key="7">
    <source>
        <dbReference type="ARBA" id="ARBA00023295"/>
    </source>
</evidence>
<keyword evidence="20" id="KW-0472">Membrane</keyword>
<evidence type="ECO:0000256" key="1">
    <source>
        <dbReference type="ARBA" id="ARBA00000448"/>
    </source>
</evidence>
<evidence type="ECO:0000256" key="12">
    <source>
        <dbReference type="ARBA" id="ARBA00051666"/>
    </source>
</evidence>
<evidence type="ECO:0000256" key="5">
    <source>
        <dbReference type="ARBA" id="ARBA00012744"/>
    </source>
</evidence>
<comment type="caution">
    <text evidence="21">The sequence shown here is derived from an EMBL/GenBank/DDBJ whole genome shotgun (WGS) entry which is preliminary data.</text>
</comment>